<dbReference type="Pfam" id="PF00702">
    <property type="entry name" value="Hydrolase"/>
    <property type="match status" value="1"/>
</dbReference>
<dbReference type="InterPro" id="IPR006439">
    <property type="entry name" value="HAD-SF_hydro_IA"/>
</dbReference>
<dbReference type="InterPro" id="IPR023214">
    <property type="entry name" value="HAD_sf"/>
</dbReference>
<dbReference type="AlphaFoldDB" id="C1F680"/>
<dbReference type="HOGENOM" id="CLU_045011_13_4_0"/>
<dbReference type="Gene3D" id="1.10.150.240">
    <property type="entry name" value="Putative phosphatase, domain 2"/>
    <property type="match status" value="1"/>
</dbReference>
<proteinExistence type="predicted"/>
<dbReference type="KEGG" id="aca:ACP_3310"/>
<dbReference type="Proteomes" id="UP000002207">
    <property type="component" value="Chromosome"/>
</dbReference>
<dbReference type="PANTHER" id="PTHR43481">
    <property type="entry name" value="FRUCTOSE-1-PHOSPHATE PHOSPHATASE"/>
    <property type="match status" value="1"/>
</dbReference>
<dbReference type="STRING" id="240015.ACP_3310"/>
<dbReference type="PANTHER" id="PTHR43481:SF4">
    <property type="entry name" value="GLYCEROL-1-PHOSPHATE PHOSPHOHYDROLASE 1-RELATED"/>
    <property type="match status" value="1"/>
</dbReference>
<keyword evidence="1" id="KW-0378">Hydrolase</keyword>
<evidence type="ECO:0000313" key="1">
    <source>
        <dbReference type="EMBL" id="ACO31614.1"/>
    </source>
</evidence>
<reference evidence="1 2" key="1">
    <citation type="journal article" date="2009" name="Appl. Environ. Microbiol.">
        <title>Three genomes from the phylum Acidobacteria provide insight into the lifestyles of these microorganisms in soils.</title>
        <authorList>
            <person name="Ward N.L."/>
            <person name="Challacombe J.F."/>
            <person name="Janssen P.H."/>
            <person name="Henrissat B."/>
            <person name="Coutinho P.M."/>
            <person name="Wu M."/>
            <person name="Xie G."/>
            <person name="Haft D.H."/>
            <person name="Sait M."/>
            <person name="Badger J."/>
            <person name="Barabote R.D."/>
            <person name="Bradley B."/>
            <person name="Brettin T.S."/>
            <person name="Brinkac L.M."/>
            <person name="Bruce D."/>
            <person name="Creasy T."/>
            <person name="Daugherty S.C."/>
            <person name="Davidsen T.M."/>
            <person name="DeBoy R.T."/>
            <person name="Detter J.C."/>
            <person name="Dodson R.J."/>
            <person name="Durkin A.S."/>
            <person name="Ganapathy A."/>
            <person name="Gwinn-Giglio M."/>
            <person name="Han C.S."/>
            <person name="Khouri H."/>
            <person name="Kiss H."/>
            <person name="Kothari S.P."/>
            <person name="Madupu R."/>
            <person name="Nelson K.E."/>
            <person name="Nelson W.C."/>
            <person name="Paulsen I."/>
            <person name="Penn K."/>
            <person name="Ren Q."/>
            <person name="Rosovitz M.J."/>
            <person name="Selengut J.D."/>
            <person name="Shrivastava S."/>
            <person name="Sullivan S.A."/>
            <person name="Tapia R."/>
            <person name="Thompson L.S."/>
            <person name="Watkins K.L."/>
            <person name="Yang Q."/>
            <person name="Yu C."/>
            <person name="Zafar N."/>
            <person name="Zhou L."/>
            <person name="Kuske C.R."/>
        </authorList>
    </citation>
    <scope>NUCLEOTIDE SEQUENCE [LARGE SCALE GENOMIC DNA]</scope>
    <source>
        <strain evidence="2">ATCC 51196 / DSM 11244 / BCRC 80197 / JCM 7670 / NBRC 15755 / NCIMB 13165 / 161</strain>
    </source>
</reference>
<dbReference type="SUPFAM" id="SSF56784">
    <property type="entry name" value="HAD-like"/>
    <property type="match status" value="1"/>
</dbReference>
<name>C1F680_ACIC5</name>
<dbReference type="EC" id="3.1.3.-" evidence="1"/>
<dbReference type="RefSeq" id="WP_015898343.1">
    <property type="nucleotide sequence ID" value="NC_012483.1"/>
</dbReference>
<evidence type="ECO:0000313" key="2">
    <source>
        <dbReference type="Proteomes" id="UP000002207"/>
    </source>
</evidence>
<organism evidence="1 2">
    <name type="scientific">Acidobacterium capsulatum (strain ATCC 51196 / DSM 11244 / BCRC 80197 / JCM 7670 / NBRC 15755 / NCIMB 13165 / 161)</name>
    <dbReference type="NCBI Taxonomy" id="240015"/>
    <lineage>
        <taxon>Bacteria</taxon>
        <taxon>Pseudomonadati</taxon>
        <taxon>Acidobacteriota</taxon>
        <taxon>Terriglobia</taxon>
        <taxon>Terriglobales</taxon>
        <taxon>Acidobacteriaceae</taxon>
        <taxon>Acidobacterium</taxon>
    </lineage>
</organism>
<dbReference type="GO" id="GO:0050308">
    <property type="term" value="F:sugar-phosphatase activity"/>
    <property type="evidence" value="ECO:0007669"/>
    <property type="project" value="TreeGrafter"/>
</dbReference>
<dbReference type="SFLD" id="SFLDS00003">
    <property type="entry name" value="Haloacid_Dehalogenase"/>
    <property type="match status" value="1"/>
</dbReference>
<dbReference type="InterPro" id="IPR023198">
    <property type="entry name" value="PGP-like_dom2"/>
</dbReference>
<dbReference type="FunCoup" id="C1F680">
    <property type="interactions" value="170"/>
</dbReference>
<accession>C1F680</accession>
<dbReference type="InterPro" id="IPR051806">
    <property type="entry name" value="HAD-like_SPP"/>
</dbReference>
<gene>
    <name evidence="1" type="primary">yfbT</name>
    <name evidence="1" type="ordered locus">ACP_3310</name>
</gene>
<dbReference type="SFLD" id="SFLDG01129">
    <property type="entry name" value="C1.5:_HAD__Beta-PGM__Phosphata"/>
    <property type="match status" value="1"/>
</dbReference>
<dbReference type="eggNOG" id="COG0637">
    <property type="taxonomic scope" value="Bacteria"/>
</dbReference>
<keyword evidence="2" id="KW-1185">Reference proteome</keyword>
<sequence>MKIQTRGILFDMDGVLVSSLGSVERSWQRWAEEHGVDPALAIRTAHGCRAIDTVRFLRPDIDAQAGLRRIEDLEVEDNEGLEILPGVRALLSQLPPHAWTVVTSATERLARVRLAQGGLTVPEHFITADLVENGKPHPEPYQKGAKLLGLRPEDCLVIEDAASGAKAGHAAGCKVLATLFSHSLESLAAADWIVQSLEDVKLTVLEDAQGVLLELDFTPVDRMVLAH</sequence>
<dbReference type="NCBIfam" id="TIGR01509">
    <property type="entry name" value="HAD-SF-IA-v3"/>
    <property type="match status" value="1"/>
</dbReference>
<dbReference type="InterPro" id="IPR036412">
    <property type="entry name" value="HAD-like_sf"/>
</dbReference>
<dbReference type="EMBL" id="CP001472">
    <property type="protein sequence ID" value="ACO31614.1"/>
    <property type="molecule type" value="Genomic_DNA"/>
</dbReference>
<dbReference type="Gene3D" id="3.40.50.1000">
    <property type="entry name" value="HAD superfamily/HAD-like"/>
    <property type="match status" value="1"/>
</dbReference>
<protein>
    <submittedName>
        <fullName evidence="1">Phosphatase YfbT</fullName>
        <ecNumber evidence="1">3.1.3.-</ecNumber>
    </submittedName>
</protein>
<dbReference type="InParanoid" id="C1F680"/>